<gene>
    <name evidence="2" type="ORF">GRI48_09885</name>
</gene>
<comment type="caution">
    <text evidence="2">The sequence shown here is derived from an EMBL/GenBank/DDBJ whole genome shotgun (WGS) entry which is preliminary data.</text>
</comment>
<feature type="compositionally biased region" description="Polar residues" evidence="1">
    <location>
        <begin position="33"/>
        <end position="42"/>
    </location>
</feature>
<feature type="region of interest" description="Disordered" evidence="1">
    <location>
        <begin position="1"/>
        <end position="119"/>
    </location>
</feature>
<protein>
    <submittedName>
        <fullName evidence="2">Uncharacterized protein</fullName>
    </submittedName>
</protein>
<feature type="compositionally biased region" description="Basic and acidic residues" evidence="1">
    <location>
        <begin position="56"/>
        <end position="65"/>
    </location>
</feature>
<organism evidence="2 3">
    <name type="scientific">Qipengyuania oceanensis</name>
    <dbReference type="NCBI Taxonomy" id="1463597"/>
    <lineage>
        <taxon>Bacteria</taxon>
        <taxon>Pseudomonadati</taxon>
        <taxon>Pseudomonadota</taxon>
        <taxon>Alphaproteobacteria</taxon>
        <taxon>Sphingomonadales</taxon>
        <taxon>Erythrobacteraceae</taxon>
        <taxon>Qipengyuania</taxon>
    </lineage>
</organism>
<dbReference type="EMBL" id="WTYN01000001">
    <property type="protein sequence ID" value="MXO63321.1"/>
    <property type="molecule type" value="Genomic_DNA"/>
</dbReference>
<dbReference type="AlphaFoldDB" id="A0A844YGQ6"/>
<sequence length="119" mass="12388">MSDTPKYDPTKTDEPQAIKNPAGDARPVYDQYEVNQPSSTNAKAPEAGAQGGYGNGRDEDGHMEQEQAEELPDPAADDHFEGQASDNPPGGEGKPVPGEISDDPAARAKADAARPLGGS</sequence>
<evidence type="ECO:0000313" key="2">
    <source>
        <dbReference type="EMBL" id="MXO63321.1"/>
    </source>
</evidence>
<accession>A0A844YGQ6</accession>
<dbReference type="RefSeq" id="WP_160674775.1">
    <property type="nucleotide sequence ID" value="NZ_WTYN01000001.1"/>
</dbReference>
<name>A0A844YGQ6_9SPHN</name>
<reference evidence="2 3" key="1">
    <citation type="submission" date="2019-12" db="EMBL/GenBank/DDBJ databases">
        <title>Genomic-based taxomic classification of the family Erythrobacteraceae.</title>
        <authorList>
            <person name="Xu L."/>
        </authorList>
    </citation>
    <scope>NUCLEOTIDE SEQUENCE [LARGE SCALE GENOMIC DNA]</scope>
    <source>
        <strain evidence="2 3">MCCC 1A09965</strain>
    </source>
</reference>
<evidence type="ECO:0000256" key="1">
    <source>
        <dbReference type="SAM" id="MobiDB-lite"/>
    </source>
</evidence>
<proteinExistence type="predicted"/>
<dbReference type="Proteomes" id="UP000445582">
    <property type="component" value="Unassembled WGS sequence"/>
</dbReference>
<feature type="compositionally biased region" description="Basic and acidic residues" evidence="1">
    <location>
        <begin position="1"/>
        <end position="16"/>
    </location>
</feature>
<evidence type="ECO:0000313" key="3">
    <source>
        <dbReference type="Proteomes" id="UP000445582"/>
    </source>
</evidence>
<dbReference type="OrthoDB" id="7410755at2"/>
<keyword evidence="3" id="KW-1185">Reference proteome</keyword>